<evidence type="ECO:0000259" key="3">
    <source>
        <dbReference type="Pfam" id="PF10079"/>
    </source>
</evidence>
<evidence type="ECO:0000256" key="2">
    <source>
        <dbReference type="HAMAP-Rule" id="MF_01867"/>
    </source>
</evidence>
<organism evidence="5 6">
    <name type="scientific">Marinirhabdus gelatinilytica</name>
    <dbReference type="NCBI Taxonomy" id="1703343"/>
    <lineage>
        <taxon>Bacteria</taxon>
        <taxon>Pseudomonadati</taxon>
        <taxon>Bacteroidota</taxon>
        <taxon>Flavobacteriia</taxon>
        <taxon>Flavobacteriales</taxon>
        <taxon>Flavobacteriaceae</taxon>
    </lineage>
</organism>
<dbReference type="Pfam" id="PF10079">
    <property type="entry name" value="Rossmann-like_BshC"/>
    <property type="match status" value="1"/>
</dbReference>
<proteinExistence type="inferred from homology"/>
<dbReference type="PIRSF" id="PIRSF012535">
    <property type="entry name" value="UCP012535"/>
    <property type="match status" value="1"/>
</dbReference>
<dbReference type="InterPro" id="IPR011199">
    <property type="entry name" value="Bacillithiol_biosynth_BshC"/>
</dbReference>
<dbReference type="NCBIfam" id="TIGR03998">
    <property type="entry name" value="thiol_BshC"/>
    <property type="match status" value="1"/>
</dbReference>
<sequence>MAKTTIPYHETGYFSTLICDYLAEKPKLKDFYGRFPTLENFKEQLKEKAPSFPAQSRATLVQQLQQQYKGFQVSEATENNIASLASEHTFTITTGHQLNLFTGPLYFLYKIVSVINLSEKLNAHYPNNHFVPVYWMATEDHDFDEINYFNLKGEKITWNRPDGGAVGELSTKGLEAVAKQTETLFGKSEHGEHLQQLFIDAYTKHPNLAAATRHLGNELFKEYGLVIVDGNDTQLKKQFIPYAEKELAENLSHQNITRTTARLTHLDYPEQVHPREINLFYLSEGVRERIIERDGNYYVNETELVFTKDEIFAQLQQHPERFSPNALLRPLYQEVILPNLCYVGGGGELAYWFQLQDYFKTVEVPFPMLLLRNSVLLVPEKLSEKLQKLEVAIKRLFQDTHSLKTEFTHQISAIEIDFSTQREHLQQQFKELYQLSKKTDASFVGAVAAQEKKQLNGLDHLEKRLLKAQKRKLSDQLGRLMTIQDHLFPSQSLQERTTNFSEFYQLYGDTLLQILKENLDPLEREFTVIQL</sequence>
<dbReference type="Proteomes" id="UP000255317">
    <property type="component" value="Unassembled WGS sequence"/>
</dbReference>
<dbReference type="Pfam" id="PF24850">
    <property type="entry name" value="CC_BshC"/>
    <property type="match status" value="1"/>
</dbReference>
<dbReference type="GO" id="GO:0016874">
    <property type="term" value="F:ligase activity"/>
    <property type="evidence" value="ECO:0007669"/>
    <property type="project" value="UniProtKB-UniRule"/>
</dbReference>
<feature type="domain" description="Bacillithiol biosynthesis BshC N-terminal Rossmann-like" evidence="3">
    <location>
        <begin position="1"/>
        <end position="373"/>
    </location>
</feature>
<accession>A0A370QB55</accession>
<evidence type="ECO:0000313" key="6">
    <source>
        <dbReference type="Proteomes" id="UP000255317"/>
    </source>
</evidence>
<keyword evidence="6" id="KW-1185">Reference proteome</keyword>
<dbReference type="EMBL" id="QRAO01000003">
    <property type="protein sequence ID" value="RDK85587.1"/>
    <property type="molecule type" value="Genomic_DNA"/>
</dbReference>
<comment type="caution">
    <text evidence="5">The sequence shown here is derived from an EMBL/GenBank/DDBJ whole genome shotgun (WGS) entry which is preliminary data.</text>
</comment>
<reference evidence="5 6" key="1">
    <citation type="submission" date="2018-07" db="EMBL/GenBank/DDBJ databases">
        <title>Genomic Encyclopedia of Type Strains, Phase IV (KMG-IV): sequencing the most valuable type-strain genomes for metagenomic binning, comparative biology and taxonomic classification.</title>
        <authorList>
            <person name="Goeker M."/>
        </authorList>
    </citation>
    <scope>NUCLEOTIDE SEQUENCE [LARGE SCALE GENOMIC DNA]</scope>
    <source>
        <strain evidence="5 6">DSM 101478</strain>
    </source>
</reference>
<protein>
    <recommendedName>
        <fullName evidence="2">Putative cysteine ligase BshC</fullName>
        <ecNumber evidence="2">6.-.-.-</ecNumber>
    </recommendedName>
</protein>
<evidence type="ECO:0000256" key="1">
    <source>
        <dbReference type="ARBA" id="ARBA00022598"/>
    </source>
</evidence>
<evidence type="ECO:0000313" key="5">
    <source>
        <dbReference type="EMBL" id="RDK85587.1"/>
    </source>
</evidence>
<dbReference type="HAMAP" id="MF_01867">
    <property type="entry name" value="BshC"/>
    <property type="match status" value="1"/>
</dbReference>
<evidence type="ECO:0000259" key="4">
    <source>
        <dbReference type="Pfam" id="PF24850"/>
    </source>
</evidence>
<dbReference type="InterPro" id="IPR055398">
    <property type="entry name" value="Rossmann-like_BshC"/>
</dbReference>
<name>A0A370QB55_9FLAO</name>
<feature type="domain" description="Bacillithiol biosynthesis BshC C-terminal coiled-coil" evidence="4">
    <location>
        <begin position="375"/>
        <end position="531"/>
    </location>
</feature>
<dbReference type="OrthoDB" id="9765151at2"/>
<dbReference type="EC" id="6.-.-.-" evidence="2"/>
<keyword evidence="1 2" id="KW-0436">Ligase</keyword>
<gene>
    <name evidence="2" type="primary">bshC</name>
    <name evidence="5" type="ORF">C8D94_103414</name>
</gene>
<dbReference type="AlphaFoldDB" id="A0A370QB55"/>
<comment type="similarity">
    <text evidence="2">Belongs to the BshC family.</text>
</comment>
<dbReference type="InterPro" id="IPR055399">
    <property type="entry name" value="CC_BshC"/>
</dbReference>
<dbReference type="RefSeq" id="WP_115123992.1">
    <property type="nucleotide sequence ID" value="NZ_QRAO01000003.1"/>
</dbReference>